<dbReference type="eggNOG" id="COG0642">
    <property type="taxonomic scope" value="Bacteria"/>
</dbReference>
<gene>
    <name evidence="1" type="ordered locus">HH_0274</name>
</gene>
<keyword evidence="2" id="KW-1185">Reference proteome</keyword>
<dbReference type="Gene3D" id="3.30.750.24">
    <property type="entry name" value="STAS domain"/>
    <property type="match status" value="1"/>
</dbReference>
<evidence type="ECO:0000313" key="1">
    <source>
        <dbReference type="EMBL" id="AAP76871.1"/>
    </source>
</evidence>
<dbReference type="AlphaFoldDB" id="Q7VJG9"/>
<dbReference type="InterPro" id="IPR036513">
    <property type="entry name" value="STAS_dom_sf"/>
</dbReference>
<dbReference type="EMBL" id="AE017125">
    <property type="protein sequence ID" value="AAP76871.1"/>
    <property type="molecule type" value="Genomic_DNA"/>
</dbReference>
<dbReference type="HOGENOM" id="CLU_1132370_0_0_7"/>
<evidence type="ECO:0008006" key="3">
    <source>
        <dbReference type="Google" id="ProtNLM"/>
    </source>
</evidence>
<dbReference type="STRING" id="235279.HH_0274"/>
<sequence>MDNGEKDSVITIDKIDNINDVLRYYHQIISATSNEVIIDLSDTDFIRSSFVCILGLAKVTQESRGKKVQIIEPRNQRVKKVLVGIGFLKEGKHSQGMIVYRNIKLNEEEGFYSQFDDYFSKKLKPYLTHIPNEIFVKLMQKVLEIFSNAFRHSRSESGIFCSGQFFPKGNKFSFVIADGGVGIKSNVDTYFNKVNPRLFLFFPTKYNIPANEAIKWAINKGNSTTGIGGLGLGLSGNLSKTVGED</sequence>
<accession>Q7VJG9</accession>
<evidence type="ECO:0000313" key="2">
    <source>
        <dbReference type="Proteomes" id="UP000002495"/>
    </source>
</evidence>
<reference evidence="1 2" key="1">
    <citation type="journal article" date="2003" name="Proc. Natl. Acad. Sci. U.S.A.">
        <title>The complete genome sequence of the carcinogenic bacterium Helicobacter hepaticus.</title>
        <authorList>
            <person name="Suerbaum S."/>
            <person name="Josenhans C."/>
            <person name="Sterzenbach T."/>
            <person name="Drescher B."/>
            <person name="Brandt P."/>
            <person name="Bell M."/>
            <person name="Droege M."/>
            <person name="Fartmann B."/>
            <person name="Fischer H.-P."/>
            <person name="Ge Z."/>
            <person name="Hoerster A."/>
            <person name="Holland R."/>
            <person name="Klein K."/>
            <person name="Koenig J."/>
            <person name="Macko L."/>
            <person name="Mendz G.L."/>
            <person name="Nyakatura G."/>
            <person name="Schauer D.B."/>
            <person name="Shen Z."/>
            <person name="Weber J."/>
            <person name="Frosch M."/>
            <person name="Fox J.G."/>
        </authorList>
    </citation>
    <scope>NUCLEOTIDE SEQUENCE [LARGE SCALE GENOMIC DNA]</scope>
    <source>
        <strain evidence="2">ATCC 51449 / 3B1</strain>
    </source>
</reference>
<dbReference type="Proteomes" id="UP000002495">
    <property type="component" value="Chromosome"/>
</dbReference>
<dbReference type="KEGG" id="hhe:HH_0274"/>
<name>Q7VJG9_HELHP</name>
<dbReference type="InterPro" id="IPR036890">
    <property type="entry name" value="HATPase_C_sf"/>
</dbReference>
<proteinExistence type="predicted"/>
<protein>
    <recommendedName>
        <fullName evidence="3">STAS domain-containing protein</fullName>
    </recommendedName>
</protein>
<dbReference type="OrthoDB" id="3194831at2"/>
<dbReference type="RefSeq" id="WP_011115118.1">
    <property type="nucleotide sequence ID" value="NC_004917.1"/>
</dbReference>
<organism evidence="1 2">
    <name type="scientific">Helicobacter hepaticus (strain ATCC 51449 / 3B1)</name>
    <dbReference type="NCBI Taxonomy" id="235279"/>
    <lineage>
        <taxon>Bacteria</taxon>
        <taxon>Pseudomonadati</taxon>
        <taxon>Campylobacterota</taxon>
        <taxon>Epsilonproteobacteria</taxon>
        <taxon>Campylobacterales</taxon>
        <taxon>Helicobacteraceae</taxon>
        <taxon>Helicobacter</taxon>
    </lineage>
</organism>
<dbReference type="SUPFAM" id="SSF55874">
    <property type="entry name" value="ATPase domain of HSP90 chaperone/DNA topoisomerase II/histidine kinase"/>
    <property type="match status" value="1"/>
</dbReference>